<dbReference type="OrthoDB" id="191399at2759"/>
<protein>
    <submittedName>
        <fullName evidence="4">Ankyrin</fullName>
    </submittedName>
</protein>
<evidence type="ECO:0000313" key="4">
    <source>
        <dbReference type="EMBL" id="CEG37278.1"/>
    </source>
</evidence>
<feature type="repeat" description="ANK" evidence="3">
    <location>
        <begin position="121"/>
        <end position="153"/>
    </location>
</feature>
<keyword evidence="5" id="KW-1185">Reference proteome</keyword>
<dbReference type="InterPro" id="IPR050745">
    <property type="entry name" value="Multifunctional_regulatory"/>
</dbReference>
<dbReference type="SMART" id="SM00248">
    <property type="entry name" value="ANK"/>
    <property type="match status" value="4"/>
</dbReference>
<evidence type="ECO:0000256" key="3">
    <source>
        <dbReference type="PROSITE-ProRule" id="PRU00023"/>
    </source>
</evidence>
<dbReference type="AlphaFoldDB" id="A0A0P1AA66"/>
<organism evidence="4 5">
    <name type="scientific">Plasmopara halstedii</name>
    <name type="common">Downy mildew of sunflower</name>
    <dbReference type="NCBI Taxonomy" id="4781"/>
    <lineage>
        <taxon>Eukaryota</taxon>
        <taxon>Sar</taxon>
        <taxon>Stramenopiles</taxon>
        <taxon>Oomycota</taxon>
        <taxon>Peronosporomycetes</taxon>
        <taxon>Peronosporales</taxon>
        <taxon>Peronosporaceae</taxon>
        <taxon>Plasmopara</taxon>
    </lineage>
</organism>
<reference evidence="5" key="1">
    <citation type="submission" date="2014-09" db="EMBL/GenBank/DDBJ databases">
        <authorList>
            <person name="Sharma Rahul"/>
            <person name="Thines Marco"/>
        </authorList>
    </citation>
    <scope>NUCLEOTIDE SEQUENCE [LARGE SCALE GENOMIC DNA]</scope>
</reference>
<proteinExistence type="predicted"/>
<dbReference type="PROSITE" id="PS50088">
    <property type="entry name" value="ANK_REPEAT"/>
    <property type="match status" value="4"/>
</dbReference>
<dbReference type="STRING" id="4781.A0A0P1AA66"/>
<dbReference type="SUPFAM" id="SSF48403">
    <property type="entry name" value="Ankyrin repeat"/>
    <property type="match status" value="1"/>
</dbReference>
<evidence type="ECO:0000256" key="1">
    <source>
        <dbReference type="ARBA" id="ARBA00022737"/>
    </source>
</evidence>
<dbReference type="Proteomes" id="UP000054928">
    <property type="component" value="Unassembled WGS sequence"/>
</dbReference>
<dbReference type="InterPro" id="IPR002110">
    <property type="entry name" value="Ankyrin_rpt"/>
</dbReference>
<dbReference type="PRINTS" id="PR01415">
    <property type="entry name" value="ANKYRIN"/>
</dbReference>
<evidence type="ECO:0000256" key="2">
    <source>
        <dbReference type="ARBA" id="ARBA00023043"/>
    </source>
</evidence>
<dbReference type="Pfam" id="PF12796">
    <property type="entry name" value="Ank_2"/>
    <property type="match status" value="2"/>
</dbReference>
<dbReference type="PANTHER" id="PTHR24189:SF50">
    <property type="entry name" value="ANKYRIN REPEAT AND SOCS BOX PROTEIN 2"/>
    <property type="match status" value="1"/>
</dbReference>
<dbReference type="PANTHER" id="PTHR24189">
    <property type="entry name" value="MYOTROPHIN"/>
    <property type="match status" value="1"/>
</dbReference>
<dbReference type="EMBL" id="CCYD01000261">
    <property type="protein sequence ID" value="CEG37278.1"/>
    <property type="molecule type" value="Genomic_DNA"/>
</dbReference>
<dbReference type="OMA" id="HVLCRLK"/>
<keyword evidence="1" id="KW-0677">Repeat</keyword>
<dbReference type="RefSeq" id="XP_024573647.1">
    <property type="nucleotide sequence ID" value="XM_024722586.1"/>
</dbReference>
<feature type="repeat" description="ANK" evidence="3">
    <location>
        <begin position="53"/>
        <end position="85"/>
    </location>
</feature>
<evidence type="ECO:0000313" key="5">
    <source>
        <dbReference type="Proteomes" id="UP000054928"/>
    </source>
</evidence>
<dbReference type="InterPro" id="IPR036770">
    <property type="entry name" value="Ankyrin_rpt-contain_sf"/>
</dbReference>
<dbReference type="Gene3D" id="1.25.40.20">
    <property type="entry name" value="Ankyrin repeat-containing domain"/>
    <property type="match status" value="2"/>
</dbReference>
<feature type="repeat" description="ANK" evidence="3">
    <location>
        <begin position="155"/>
        <end position="178"/>
    </location>
</feature>
<dbReference type="Pfam" id="PF00023">
    <property type="entry name" value="Ank"/>
    <property type="match status" value="1"/>
</dbReference>
<dbReference type="PROSITE" id="PS50297">
    <property type="entry name" value="ANK_REP_REGION"/>
    <property type="match status" value="4"/>
</dbReference>
<feature type="repeat" description="ANK" evidence="3">
    <location>
        <begin position="88"/>
        <end position="120"/>
    </location>
</feature>
<accession>A0A0P1AA66</accession>
<name>A0A0P1AA66_PLAHL</name>
<dbReference type="GeneID" id="36399772"/>
<keyword evidence="2 3" id="KW-0040">ANK repeat</keyword>
<sequence length="272" mass="30469">MRIPKKPHQVGLDELHEELDTTPVHTAARDGKVKELHEILRVDVMQAMLVDKYGLTPLHWACDRGEAEVSRLLLHYNADVNAIEKRMFKRRPLHFAVLAGSEETVRELLSHNADLTAQDYRGWAPIHGAAYSGDLGALEALLDAGSSVMTQLTRQNETALHIAASRGRMEVARLILSKCCPGDEAEKYLLSIKNDTGLTAAQWHRLCQVYISSSPELFGKKDNYGTHSRRRDYEPRTSTRYLIPMVLRASITSNSGVMDIVAKFYGNVATFV</sequence>